<keyword evidence="4 7" id="KW-0238">DNA-binding</keyword>
<dbReference type="EMBL" id="CP053835">
    <property type="protein sequence ID" value="QKF77792.1"/>
    <property type="molecule type" value="Genomic_DNA"/>
</dbReference>
<dbReference type="KEGG" id="adz:ADFLV_1774"/>
<evidence type="ECO:0000256" key="3">
    <source>
        <dbReference type="ARBA" id="ARBA00023015"/>
    </source>
</evidence>
<name>A0AAE7BHD9_9BACT</name>
<dbReference type="InterPro" id="IPR036388">
    <property type="entry name" value="WH-like_DNA-bd_sf"/>
</dbReference>
<dbReference type="InterPro" id="IPR001789">
    <property type="entry name" value="Sig_transdc_resp-reg_receiver"/>
</dbReference>
<sequence length="228" mass="27072">MENIYPYKILFVEDEKAIRENYVTYLKMFFSEVFEAEDGEKAYELYKSKKPDIMIVDINIPKMNGLELLEKIRENDYSTKAIMLTAHSDKSFLLKAVTLKLTKYLVKPISRKEINEALELTISELLKYDVSPIQKINLSLEYSWNVQLKELKHHNNVIELTNKERNFLGLLFSHKNRVFTYEEIFEHVWGYDESITINGLKNMVKRLRKKLPENTILNIFNEGYKINF</sequence>
<dbReference type="SUPFAM" id="SSF52172">
    <property type="entry name" value="CheY-like"/>
    <property type="match status" value="1"/>
</dbReference>
<evidence type="ECO:0000256" key="4">
    <source>
        <dbReference type="ARBA" id="ARBA00023125"/>
    </source>
</evidence>
<dbReference type="InterPro" id="IPR011006">
    <property type="entry name" value="CheY-like_superfamily"/>
</dbReference>
<dbReference type="InterPro" id="IPR039420">
    <property type="entry name" value="WalR-like"/>
</dbReference>
<dbReference type="Pfam" id="PF00072">
    <property type="entry name" value="Response_reg"/>
    <property type="match status" value="1"/>
</dbReference>
<reference evidence="10 11" key="1">
    <citation type="submission" date="2020-05" db="EMBL/GenBank/DDBJ databases">
        <title>Complete genome sequencing of Campylobacter and Arcobacter type strains.</title>
        <authorList>
            <person name="Miller W.G."/>
            <person name="Yee E."/>
        </authorList>
    </citation>
    <scope>NUCLEOTIDE SEQUENCE [LARGE SCALE GENOMIC DNA]</scope>
    <source>
        <strain evidence="10 11">LMG 25694</strain>
    </source>
</reference>
<dbReference type="GO" id="GO:0000156">
    <property type="term" value="F:phosphorelay response regulator activity"/>
    <property type="evidence" value="ECO:0007669"/>
    <property type="project" value="TreeGrafter"/>
</dbReference>
<dbReference type="PANTHER" id="PTHR48111">
    <property type="entry name" value="REGULATOR OF RPOS"/>
    <property type="match status" value="1"/>
</dbReference>
<dbReference type="Gene3D" id="3.40.50.2300">
    <property type="match status" value="1"/>
</dbReference>
<dbReference type="CDD" id="cd17536">
    <property type="entry name" value="REC_YesN-like"/>
    <property type="match status" value="1"/>
</dbReference>
<proteinExistence type="predicted"/>
<dbReference type="PANTHER" id="PTHR48111:SF1">
    <property type="entry name" value="TWO-COMPONENT RESPONSE REGULATOR ORR33"/>
    <property type="match status" value="1"/>
</dbReference>
<gene>
    <name evidence="10" type="ORF">ADFLV_1774</name>
</gene>
<dbReference type="SUPFAM" id="SSF46894">
    <property type="entry name" value="C-terminal effector domain of the bipartite response regulators"/>
    <property type="match status" value="1"/>
</dbReference>
<dbReference type="Gene3D" id="1.10.10.10">
    <property type="entry name" value="Winged helix-like DNA-binding domain superfamily/Winged helix DNA-binding domain"/>
    <property type="match status" value="1"/>
</dbReference>
<dbReference type="InterPro" id="IPR001867">
    <property type="entry name" value="OmpR/PhoB-type_DNA-bd"/>
</dbReference>
<dbReference type="RefSeq" id="WP_014474432.1">
    <property type="nucleotide sequence ID" value="NZ_CP053835.1"/>
</dbReference>
<dbReference type="SMART" id="SM00862">
    <property type="entry name" value="Trans_reg_C"/>
    <property type="match status" value="1"/>
</dbReference>
<evidence type="ECO:0000256" key="7">
    <source>
        <dbReference type="PROSITE-ProRule" id="PRU01091"/>
    </source>
</evidence>
<feature type="domain" description="OmpR/PhoB-type" evidence="9">
    <location>
        <begin position="133"/>
        <end position="228"/>
    </location>
</feature>
<evidence type="ECO:0000259" key="8">
    <source>
        <dbReference type="PROSITE" id="PS50110"/>
    </source>
</evidence>
<feature type="DNA-binding region" description="OmpR/PhoB-type" evidence="7">
    <location>
        <begin position="133"/>
        <end position="228"/>
    </location>
</feature>
<dbReference type="PROSITE" id="PS50110">
    <property type="entry name" value="RESPONSE_REGULATORY"/>
    <property type="match status" value="1"/>
</dbReference>
<dbReference type="InterPro" id="IPR016032">
    <property type="entry name" value="Sig_transdc_resp-reg_C-effctor"/>
</dbReference>
<dbReference type="CDD" id="cd00383">
    <property type="entry name" value="trans_reg_C"/>
    <property type="match status" value="1"/>
</dbReference>
<evidence type="ECO:0000256" key="5">
    <source>
        <dbReference type="ARBA" id="ARBA00023163"/>
    </source>
</evidence>
<feature type="modified residue" description="4-aspartylphosphate" evidence="6">
    <location>
        <position position="57"/>
    </location>
</feature>
<feature type="domain" description="Response regulatory" evidence="8">
    <location>
        <begin position="8"/>
        <end position="122"/>
    </location>
</feature>
<dbReference type="GO" id="GO:0032993">
    <property type="term" value="C:protein-DNA complex"/>
    <property type="evidence" value="ECO:0007669"/>
    <property type="project" value="TreeGrafter"/>
</dbReference>
<dbReference type="GO" id="GO:0006355">
    <property type="term" value="P:regulation of DNA-templated transcription"/>
    <property type="evidence" value="ECO:0007669"/>
    <property type="project" value="InterPro"/>
</dbReference>
<dbReference type="GO" id="GO:0000976">
    <property type="term" value="F:transcription cis-regulatory region binding"/>
    <property type="evidence" value="ECO:0007669"/>
    <property type="project" value="TreeGrafter"/>
</dbReference>
<dbReference type="SMART" id="SM00448">
    <property type="entry name" value="REC"/>
    <property type="match status" value="1"/>
</dbReference>
<dbReference type="Pfam" id="PF00486">
    <property type="entry name" value="Trans_reg_C"/>
    <property type="match status" value="1"/>
</dbReference>
<keyword evidence="3" id="KW-0805">Transcription regulation</keyword>
<evidence type="ECO:0000313" key="11">
    <source>
        <dbReference type="Proteomes" id="UP000503313"/>
    </source>
</evidence>
<dbReference type="Proteomes" id="UP000503313">
    <property type="component" value="Chromosome"/>
</dbReference>
<protein>
    <submittedName>
        <fullName evidence="10">Two-component system response regulator</fullName>
    </submittedName>
</protein>
<keyword evidence="5" id="KW-0804">Transcription</keyword>
<keyword evidence="11" id="KW-1185">Reference proteome</keyword>
<evidence type="ECO:0000313" key="10">
    <source>
        <dbReference type="EMBL" id="QKF77792.1"/>
    </source>
</evidence>
<evidence type="ECO:0000256" key="2">
    <source>
        <dbReference type="ARBA" id="ARBA00023012"/>
    </source>
</evidence>
<organism evidence="10 11">
    <name type="scientific">Arcobacter defluvii</name>
    <dbReference type="NCBI Taxonomy" id="873191"/>
    <lineage>
        <taxon>Bacteria</taxon>
        <taxon>Pseudomonadati</taxon>
        <taxon>Campylobacterota</taxon>
        <taxon>Epsilonproteobacteria</taxon>
        <taxon>Campylobacterales</taxon>
        <taxon>Arcobacteraceae</taxon>
        <taxon>Arcobacter</taxon>
    </lineage>
</organism>
<dbReference type="PROSITE" id="PS51755">
    <property type="entry name" value="OMPR_PHOB"/>
    <property type="match status" value="1"/>
</dbReference>
<accession>A0AAE7BHD9</accession>
<keyword evidence="2" id="KW-0902">Two-component regulatory system</keyword>
<evidence type="ECO:0000256" key="6">
    <source>
        <dbReference type="PROSITE-ProRule" id="PRU00169"/>
    </source>
</evidence>
<evidence type="ECO:0000259" key="9">
    <source>
        <dbReference type="PROSITE" id="PS51755"/>
    </source>
</evidence>
<keyword evidence="1 6" id="KW-0597">Phosphoprotein</keyword>
<dbReference type="GO" id="GO:0005829">
    <property type="term" value="C:cytosol"/>
    <property type="evidence" value="ECO:0007669"/>
    <property type="project" value="TreeGrafter"/>
</dbReference>
<dbReference type="AlphaFoldDB" id="A0AAE7BHD9"/>
<evidence type="ECO:0000256" key="1">
    <source>
        <dbReference type="ARBA" id="ARBA00022553"/>
    </source>
</evidence>